<dbReference type="InterPro" id="IPR023408">
    <property type="entry name" value="MscS_beta-dom_sf"/>
</dbReference>
<dbReference type="PANTHER" id="PTHR30460">
    <property type="entry name" value="MODERATE CONDUCTANCE MECHANOSENSITIVE CHANNEL YBIO"/>
    <property type="match status" value="1"/>
</dbReference>
<keyword evidence="6 8" id="KW-0472">Membrane</keyword>
<feature type="transmembrane region" description="Helical" evidence="8">
    <location>
        <begin position="429"/>
        <end position="455"/>
    </location>
</feature>
<dbReference type="Gene3D" id="3.30.70.100">
    <property type="match status" value="1"/>
</dbReference>
<sequence length="765" mass="85424">MPMGYRLATVKRLILICLLAFTLTVIIPPATAQIVFSAGGTDSSQSASTTPWWDTNKARRCGRLWCSDVFLRGSSQVTFTVGLIPNPEESSQAAAQAIENRAKQVESIFNSIYSRLTGLNTVEIPEKNVQFLRSKVFDLRQSRFGYHSSPGNWGETAPPPPSPPGSTNATPETKEDNQENSSVERRTPTTSFRNAPQSAIRIISSPAPNLASVDADEIHPLTPNVEVGIQNNETVIFVPSQPALGLAQQTIVTVNQADEIINGKPINLLAHEWRDKIQSSFDKALWGHELDRQHPWDRYYISGAFMVVALAIVAIMGLIRSFFYRRDRYLRQELKILAQSITKDIEAESAESLRLASQEASESPEANPDRQGEEEENGHRVPSKEDSFPGYMPLANQFKHRVNHAWQNIGDLASLNLRRQTLLKQRRNFALLMCWTLLWLQISCIFIVGAFIVYVFPSTRPFTLLFIGQAMYFPLLWIGVTLIDKVCGIFVDGFLNNWAKEQQSYNEQSNRYTLRVMTYSPAIKGGISALLTIFGILGTIALFGINPLVLASFGGVAFVLAFLGRNVVEDMLNGTLILWTDRYAIGDVVQIGDVFGLVENMNIYITQLRGPEGRLSTIPNGKISVVQNLTKDWSRAEFIVEIDQSSNVDKALNLIRVVSEQMREDPLWQEKILEPAAILGVDDIASKGIRLQVWIKTQAGQHWPVGREFRLRMKKAFELAGIALGAPQQRIVYHHQGQKSNNSNGKTEGSTKAIALGPHFPQEYN</sequence>
<dbReference type="PANTHER" id="PTHR30460:SF0">
    <property type="entry name" value="MODERATE CONDUCTANCE MECHANOSENSITIVE CHANNEL YBIO"/>
    <property type="match status" value="1"/>
</dbReference>
<accession>A0ABR9VPT4</accession>
<evidence type="ECO:0000256" key="4">
    <source>
        <dbReference type="ARBA" id="ARBA00022692"/>
    </source>
</evidence>
<dbReference type="InterPro" id="IPR049278">
    <property type="entry name" value="MS_channel_C"/>
</dbReference>
<keyword evidence="13" id="KW-1185">Reference proteome</keyword>
<dbReference type="Gene3D" id="2.30.30.60">
    <property type="match status" value="1"/>
</dbReference>
<keyword evidence="4 8" id="KW-0812">Transmembrane</keyword>
<evidence type="ECO:0000256" key="3">
    <source>
        <dbReference type="ARBA" id="ARBA00022475"/>
    </source>
</evidence>
<proteinExistence type="inferred from homology"/>
<feature type="compositionally biased region" description="Basic and acidic residues" evidence="7">
    <location>
        <begin position="172"/>
        <end position="187"/>
    </location>
</feature>
<name>A0ABR9VPT4_9SYNC</name>
<gene>
    <name evidence="12" type="ORF">IQ217_05670</name>
</gene>
<dbReference type="Proteomes" id="UP000658720">
    <property type="component" value="Unassembled WGS sequence"/>
</dbReference>
<comment type="caution">
    <text evidence="12">The sequence shown here is derived from an EMBL/GenBank/DDBJ whole genome shotgun (WGS) entry which is preliminary data.</text>
</comment>
<dbReference type="InterPro" id="IPR045276">
    <property type="entry name" value="YbiO_bact"/>
</dbReference>
<feature type="compositionally biased region" description="Basic and acidic residues" evidence="7">
    <location>
        <begin position="367"/>
        <end position="387"/>
    </location>
</feature>
<keyword evidence="5 8" id="KW-1133">Transmembrane helix</keyword>
<feature type="transmembrane region" description="Helical" evidence="8">
    <location>
        <begin position="543"/>
        <end position="563"/>
    </location>
</feature>
<keyword evidence="9" id="KW-0732">Signal</keyword>
<feature type="transmembrane region" description="Helical" evidence="8">
    <location>
        <begin position="516"/>
        <end position="537"/>
    </location>
</feature>
<dbReference type="InterPro" id="IPR011066">
    <property type="entry name" value="MscS_channel_C_sf"/>
</dbReference>
<protein>
    <submittedName>
        <fullName evidence="12">Mechanosensitive ion channel family protein</fullName>
    </submittedName>
</protein>
<evidence type="ECO:0000313" key="12">
    <source>
        <dbReference type="EMBL" id="MBE9253360.1"/>
    </source>
</evidence>
<evidence type="ECO:0000313" key="13">
    <source>
        <dbReference type="Proteomes" id="UP000658720"/>
    </source>
</evidence>
<dbReference type="Pfam" id="PF00924">
    <property type="entry name" value="MS_channel_2nd"/>
    <property type="match status" value="1"/>
</dbReference>
<feature type="compositionally biased region" description="Polar residues" evidence="7">
    <location>
        <begin position="738"/>
        <end position="750"/>
    </location>
</feature>
<feature type="transmembrane region" description="Helical" evidence="8">
    <location>
        <begin position="475"/>
        <end position="495"/>
    </location>
</feature>
<evidence type="ECO:0000256" key="8">
    <source>
        <dbReference type="SAM" id="Phobius"/>
    </source>
</evidence>
<dbReference type="InterPro" id="IPR010920">
    <property type="entry name" value="LSM_dom_sf"/>
</dbReference>
<dbReference type="EMBL" id="JADEVV010000012">
    <property type="protein sequence ID" value="MBE9253360.1"/>
    <property type="molecule type" value="Genomic_DNA"/>
</dbReference>
<dbReference type="InterPro" id="IPR006685">
    <property type="entry name" value="MscS_channel_2nd"/>
</dbReference>
<feature type="domain" description="Mechanosensitive ion channel MscS C-terminal" evidence="11">
    <location>
        <begin position="637"/>
        <end position="723"/>
    </location>
</feature>
<evidence type="ECO:0000256" key="6">
    <source>
        <dbReference type="ARBA" id="ARBA00023136"/>
    </source>
</evidence>
<dbReference type="SUPFAM" id="SSF82689">
    <property type="entry name" value="Mechanosensitive channel protein MscS (YggB), C-terminal domain"/>
    <property type="match status" value="1"/>
</dbReference>
<feature type="compositionally biased region" description="Polar residues" evidence="7">
    <location>
        <begin position="188"/>
        <end position="197"/>
    </location>
</feature>
<evidence type="ECO:0000256" key="1">
    <source>
        <dbReference type="ARBA" id="ARBA00004651"/>
    </source>
</evidence>
<feature type="transmembrane region" description="Helical" evidence="8">
    <location>
        <begin position="299"/>
        <end position="323"/>
    </location>
</feature>
<evidence type="ECO:0000256" key="7">
    <source>
        <dbReference type="SAM" id="MobiDB-lite"/>
    </source>
</evidence>
<feature type="region of interest" description="Disordered" evidence="7">
    <location>
        <begin position="736"/>
        <end position="765"/>
    </location>
</feature>
<organism evidence="12 13">
    <name type="scientific">Synechocystis salina LEGE 00031</name>
    <dbReference type="NCBI Taxonomy" id="1828736"/>
    <lineage>
        <taxon>Bacteria</taxon>
        <taxon>Bacillati</taxon>
        <taxon>Cyanobacteriota</taxon>
        <taxon>Cyanophyceae</taxon>
        <taxon>Synechococcales</taxon>
        <taxon>Merismopediaceae</taxon>
        <taxon>Synechocystis</taxon>
    </lineage>
</organism>
<comment type="subcellular location">
    <subcellularLocation>
        <location evidence="1">Cell membrane</location>
        <topology evidence="1">Multi-pass membrane protein</topology>
    </subcellularLocation>
</comment>
<dbReference type="SUPFAM" id="SSF50182">
    <property type="entry name" value="Sm-like ribonucleoproteins"/>
    <property type="match status" value="1"/>
</dbReference>
<feature type="region of interest" description="Disordered" evidence="7">
    <location>
        <begin position="147"/>
        <end position="198"/>
    </location>
</feature>
<evidence type="ECO:0000256" key="5">
    <source>
        <dbReference type="ARBA" id="ARBA00022989"/>
    </source>
</evidence>
<evidence type="ECO:0000259" key="10">
    <source>
        <dbReference type="Pfam" id="PF00924"/>
    </source>
</evidence>
<keyword evidence="3" id="KW-1003">Cell membrane</keyword>
<evidence type="ECO:0000256" key="9">
    <source>
        <dbReference type="SAM" id="SignalP"/>
    </source>
</evidence>
<dbReference type="Gene3D" id="1.10.287.1260">
    <property type="match status" value="1"/>
</dbReference>
<evidence type="ECO:0000256" key="2">
    <source>
        <dbReference type="ARBA" id="ARBA00008017"/>
    </source>
</evidence>
<dbReference type="Pfam" id="PF21082">
    <property type="entry name" value="MS_channel_3rd"/>
    <property type="match status" value="1"/>
</dbReference>
<feature type="domain" description="Mechanosensitive ion channel MscS" evidence="10">
    <location>
        <begin position="566"/>
        <end position="631"/>
    </location>
</feature>
<reference evidence="12 13" key="1">
    <citation type="submission" date="2020-10" db="EMBL/GenBank/DDBJ databases">
        <authorList>
            <person name="Castelo-Branco R."/>
            <person name="Eusebio N."/>
            <person name="Adriana R."/>
            <person name="Vieira A."/>
            <person name="Brugerolle De Fraissinette N."/>
            <person name="Rezende De Castro R."/>
            <person name="Schneider M.P."/>
            <person name="Vasconcelos V."/>
            <person name="Leao P.N."/>
        </authorList>
    </citation>
    <scope>NUCLEOTIDE SEQUENCE [LARGE SCALE GENOMIC DNA]</scope>
    <source>
        <strain evidence="12 13">LEGE 00031</strain>
    </source>
</reference>
<evidence type="ECO:0000259" key="11">
    <source>
        <dbReference type="Pfam" id="PF21082"/>
    </source>
</evidence>
<feature type="region of interest" description="Disordered" evidence="7">
    <location>
        <begin position="356"/>
        <end position="389"/>
    </location>
</feature>
<feature type="chain" id="PRO_5046384095" evidence="9">
    <location>
        <begin position="33"/>
        <end position="765"/>
    </location>
</feature>
<comment type="similarity">
    <text evidence="2">Belongs to the MscS (TC 1.A.23) family.</text>
</comment>
<feature type="signal peptide" evidence="9">
    <location>
        <begin position="1"/>
        <end position="32"/>
    </location>
</feature>